<dbReference type="RefSeq" id="WP_238228959.1">
    <property type="nucleotide sequence ID" value="NZ_BAAADH010000009.1"/>
</dbReference>
<sequence>MRIFGRHDLVEEQTGARATIQAAVSAWMGEQERAPAATHLLIAKSNAVVRALNTEIRVRWRASGRLS</sequence>
<organism evidence="1 2">
    <name type="scientific">Methylorubrum aminovorans</name>
    <dbReference type="NCBI Taxonomy" id="269069"/>
    <lineage>
        <taxon>Bacteria</taxon>
        <taxon>Pseudomonadati</taxon>
        <taxon>Pseudomonadota</taxon>
        <taxon>Alphaproteobacteria</taxon>
        <taxon>Hyphomicrobiales</taxon>
        <taxon>Methylobacteriaceae</taxon>
        <taxon>Methylorubrum</taxon>
    </lineage>
</organism>
<proteinExistence type="predicted"/>
<reference evidence="1" key="1">
    <citation type="journal article" date="2021" name="Front. Microbiol.">
        <title>Comprehensive Comparative Genomics and Phenotyping of Methylobacterium Species.</title>
        <authorList>
            <person name="Alessa O."/>
            <person name="Ogura Y."/>
            <person name="Fujitani Y."/>
            <person name="Takami H."/>
            <person name="Hayashi T."/>
            <person name="Sahin N."/>
            <person name="Tani A."/>
        </authorList>
    </citation>
    <scope>NUCLEOTIDE SEQUENCE</scope>
    <source>
        <strain evidence="1">NBRC 15686</strain>
    </source>
</reference>
<reference evidence="1" key="2">
    <citation type="submission" date="2021-08" db="EMBL/GenBank/DDBJ databases">
        <authorList>
            <person name="Tani A."/>
            <person name="Ola A."/>
            <person name="Ogura Y."/>
            <person name="Katsura K."/>
            <person name="Hayashi T."/>
        </authorList>
    </citation>
    <scope>NUCLEOTIDE SEQUENCE</scope>
    <source>
        <strain evidence="1">NBRC 15686</strain>
    </source>
</reference>
<protein>
    <recommendedName>
        <fullName evidence="3">Transposase</fullName>
    </recommendedName>
</protein>
<keyword evidence="2" id="KW-1185">Reference proteome</keyword>
<evidence type="ECO:0000313" key="2">
    <source>
        <dbReference type="Proteomes" id="UP001055039"/>
    </source>
</evidence>
<accession>A0ABQ4ULP7</accession>
<dbReference type="Proteomes" id="UP001055039">
    <property type="component" value="Unassembled WGS sequence"/>
</dbReference>
<evidence type="ECO:0000313" key="1">
    <source>
        <dbReference type="EMBL" id="GJE68119.1"/>
    </source>
</evidence>
<comment type="caution">
    <text evidence="1">The sequence shown here is derived from an EMBL/GenBank/DDBJ whole genome shotgun (WGS) entry which is preliminary data.</text>
</comment>
<evidence type="ECO:0008006" key="3">
    <source>
        <dbReference type="Google" id="ProtNLM"/>
    </source>
</evidence>
<name>A0ABQ4ULP7_9HYPH</name>
<dbReference type="EMBL" id="BPRC01000044">
    <property type="protein sequence ID" value="GJE68119.1"/>
    <property type="molecule type" value="Genomic_DNA"/>
</dbReference>
<gene>
    <name evidence="1" type="ORF">LNAOJCKE_5355</name>
</gene>